<dbReference type="InParanoid" id="W3WWA2"/>
<feature type="compositionally biased region" description="Basic and acidic residues" evidence="1">
    <location>
        <begin position="18"/>
        <end position="39"/>
    </location>
</feature>
<feature type="compositionally biased region" description="Basic and acidic residues" evidence="1">
    <location>
        <begin position="245"/>
        <end position="255"/>
    </location>
</feature>
<feature type="compositionally biased region" description="Basic and acidic residues" evidence="1">
    <location>
        <begin position="355"/>
        <end position="388"/>
    </location>
</feature>
<dbReference type="AlphaFoldDB" id="W3WWA2"/>
<dbReference type="RefSeq" id="XP_007837782.1">
    <property type="nucleotide sequence ID" value="XM_007839591.1"/>
</dbReference>
<dbReference type="KEGG" id="pfy:PFICI_11010"/>
<evidence type="ECO:0000313" key="3">
    <source>
        <dbReference type="Proteomes" id="UP000030651"/>
    </source>
</evidence>
<accession>W3WWA2</accession>
<name>W3WWA2_PESFW</name>
<protein>
    <submittedName>
        <fullName evidence="2">Uncharacterized protein</fullName>
    </submittedName>
</protein>
<dbReference type="EMBL" id="KI912116">
    <property type="protein sequence ID" value="ETS77136.1"/>
    <property type="molecule type" value="Genomic_DNA"/>
</dbReference>
<feature type="compositionally biased region" description="Basic and acidic residues" evidence="1">
    <location>
        <begin position="49"/>
        <end position="65"/>
    </location>
</feature>
<feature type="region of interest" description="Disordered" evidence="1">
    <location>
        <begin position="1"/>
        <end position="286"/>
    </location>
</feature>
<evidence type="ECO:0000313" key="2">
    <source>
        <dbReference type="EMBL" id="ETS77136.1"/>
    </source>
</evidence>
<dbReference type="OrthoDB" id="4779956at2759"/>
<organism evidence="2 3">
    <name type="scientific">Pestalotiopsis fici (strain W106-1 / CGMCC3.15140)</name>
    <dbReference type="NCBI Taxonomy" id="1229662"/>
    <lineage>
        <taxon>Eukaryota</taxon>
        <taxon>Fungi</taxon>
        <taxon>Dikarya</taxon>
        <taxon>Ascomycota</taxon>
        <taxon>Pezizomycotina</taxon>
        <taxon>Sordariomycetes</taxon>
        <taxon>Xylariomycetidae</taxon>
        <taxon>Amphisphaeriales</taxon>
        <taxon>Sporocadaceae</taxon>
        <taxon>Pestalotiopsis</taxon>
    </lineage>
</organism>
<feature type="compositionally biased region" description="Low complexity" evidence="1">
    <location>
        <begin position="175"/>
        <end position="196"/>
    </location>
</feature>
<proteinExistence type="predicted"/>
<dbReference type="HOGENOM" id="CLU_711951_0_0_1"/>
<dbReference type="GeneID" id="19276023"/>
<keyword evidence="3" id="KW-1185">Reference proteome</keyword>
<reference evidence="3" key="1">
    <citation type="journal article" date="2015" name="BMC Genomics">
        <title>Genomic and transcriptomic analysis of the endophytic fungus Pestalotiopsis fici reveals its lifestyle and high potential for synthesis of natural products.</title>
        <authorList>
            <person name="Wang X."/>
            <person name="Zhang X."/>
            <person name="Liu L."/>
            <person name="Xiang M."/>
            <person name="Wang W."/>
            <person name="Sun X."/>
            <person name="Che Y."/>
            <person name="Guo L."/>
            <person name="Liu G."/>
            <person name="Guo L."/>
            <person name="Wang C."/>
            <person name="Yin W.B."/>
            <person name="Stadler M."/>
            <person name="Zhang X."/>
            <person name="Liu X."/>
        </authorList>
    </citation>
    <scope>NUCLEOTIDE SEQUENCE [LARGE SCALE GENOMIC DNA]</scope>
    <source>
        <strain evidence="3">W106-1 / CGMCC3.15140</strain>
    </source>
</reference>
<feature type="compositionally biased region" description="Basic residues" evidence="1">
    <location>
        <begin position="119"/>
        <end position="129"/>
    </location>
</feature>
<evidence type="ECO:0000256" key="1">
    <source>
        <dbReference type="SAM" id="MobiDB-lite"/>
    </source>
</evidence>
<dbReference type="OMA" id="ERWTENW"/>
<gene>
    <name evidence="2" type="ORF">PFICI_11010</name>
</gene>
<feature type="region of interest" description="Disordered" evidence="1">
    <location>
        <begin position="354"/>
        <end position="388"/>
    </location>
</feature>
<dbReference type="Proteomes" id="UP000030651">
    <property type="component" value="Unassembled WGS sequence"/>
</dbReference>
<feature type="compositionally biased region" description="Basic and acidic residues" evidence="1">
    <location>
        <begin position="101"/>
        <end position="111"/>
    </location>
</feature>
<sequence>MAKTRAAARAEGQQEDQALAKETKVSNDRVTKPKREVKTRQPRATAGKKAAEEQEKSSPEPEKEVRRKRKSDVASPAAAAAAADQEETKKETQKSPAVSKEQADQVMKENDGAPNSPKRTPKRTSKRNSKAPSSPASPKEPKGASTSGADKMDVDVPKSPSPTKAEPTSKEVPTAAGSDSASRPSSPDSSAKAPEPTADGEEKAEPKPKKRRRNSRREKEEMKTKKRKEPSPRMQAKRLRRKERRMAERIAKKMVEMGNIGFDQPTKEDDTEQNGTNEQNRKGRRRLRLIEQQRKALQKALNLGPGETSEQLESQLERWTENWDTAAAMRAIKKLQKKQKLMAKEHAKRIRTMQLKKEKAAMDAKAVKQEKIKQMGDKMSEKPHLKLR</sequence>
<feature type="compositionally biased region" description="Basic residues" evidence="1">
    <location>
        <begin position="235"/>
        <end position="244"/>
    </location>
</feature>